<accession>A0ACD4ZTB6</accession>
<keyword evidence="2" id="KW-1185">Reference proteome</keyword>
<dbReference type="EC" id="2.5.1.61" evidence="1"/>
<dbReference type="EMBL" id="CP109109">
    <property type="protein sequence ID" value="WSC01691.1"/>
    <property type="molecule type" value="Genomic_DNA"/>
</dbReference>
<name>A0ACD4ZTB6_9ACTN</name>
<organism evidence="1 2">
    <name type="scientific">Streptomyces scopuliridis</name>
    <dbReference type="NCBI Taxonomy" id="452529"/>
    <lineage>
        <taxon>Bacteria</taxon>
        <taxon>Bacillati</taxon>
        <taxon>Actinomycetota</taxon>
        <taxon>Actinomycetes</taxon>
        <taxon>Kitasatosporales</taxon>
        <taxon>Streptomycetaceae</taxon>
        <taxon>Streptomyces</taxon>
    </lineage>
</organism>
<reference evidence="1" key="1">
    <citation type="submission" date="2022-10" db="EMBL/GenBank/DDBJ databases">
        <title>The complete genomes of actinobacterial strains from the NBC collection.</title>
        <authorList>
            <person name="Joergensen T.S."/>
            <person name="Alvarez Arevalo M."/>
            <person name="Sterndorff E.B."/>
            <person name="Faurdal D."/>
            <person name="Vuksanovic O."/>
            <person name="Mourched A.-S."/>
            <person name="Charusanti P."/>
            <person name="Shaw S."/>
            <person name="Blin K."/>
            <person name="Weber T."/>
        </authorList>
    </citation>
    <scope>NUCLEOTIDE SEQUENCE</scope>
    <source>
        <strain evidence="1">NBC 01771</strain>
    </source>
</reference>
<evidence type="ECO:0000313" key="2">
    <source>
        <dbReference type="Proteomes" id="UP001348369"/>
    </source>
</evidence>
<sequence length="319" mass="33272">MSSPSATTVRVATRTSPMAMWQTRKCVGLLRAAHPHLTFETVPITSLGDRYHGPLADIGGKGAFVRALDQALTTGQVELSISCAKDLPSPHDRMPGVVIGGVLERDDARDALILPSGTPPTALGTLPPGSRIGTSAPRRTAQLRQLYTGFDAVPVRGNLNTRLTKLDDGSLGVDALLVAYAGMLRLDVADRAAEILDPTVWLPATGAGIVVVEHRSNDTAMHDLLAPVTHPATATALAAERATLATLHGNCTTAASVHALLHAATVTVHAAVFAPDGTRTVRARTTGPAEHPESVGREAAERLLKDGAAQLLPAPGRQS</sequence>
<protein>
    <submittedName>
        <fullName evidence="1">Hydroxymethylbilane synthase</fullName>
        <ecNumber evidence="1">2.5.1.61</ecNumber>
    </submittedName>
</protein>
<proteinExistence type="predicted"/>
<gene>
    <name evidence="1" type="primary">hemC</name>
    <name evidence="1" type="ORF">OG835_34920</name>
</gene>
<dbReference type="Proteomes" id="UP001348369">
    <property type="component" value="Chromosome"/>
</dbReference>
<evidence type="ECO:0000313" key="1">
    <source>
        <dbReference type="EMBL" id="WSC01691.1"/>
    </source>
</evidence>
<keyword evidence="1" id="KW-0808">Transferase</keyword>